<protein>
    <submittedName>
        <fullName evidence="2">Uncharacterized protein</fullName>
    </submittedName>
</protein>
<proteinExistence type="predicted"/>
<name>A0A7Z0BVB1_9SPHN</name>
<dbReference type="EMBL" id="JACBZF010000002">
    <property type="protein sequence ID" value="NYH95047.1"/>
    <property type="molecule type" value="Genomic_DNA"/>
</dbReference>
<gene>
    <name evidence="2" type="ORF">FHS75_001366</name>
</gene>
<organism evidence="2 3">
    <name type="scientific">Novosphingobium marinum</name>
    <dbReference type="NCBI Taxonomy" id="1514948"/>
    <lineage>
        <taxon>Bacteria</taxon>
        <taxon>Pseudomonadati</taxon>
        <taxon>Pseudomonadota</taxon>
        <taxon>Alphaproteobacteria</taxon>
        <taxon>Sphingomonadales</taxon>
        <taxon>Sphingomonadaceae</taxon>
        <taxon>Novosphingobium</taxon>
    </lineage>
</organism>
<comment type="caution">
    <text evidence="2">The sequence shown here is derived from an EMBL/GenBank/DDBJ whole genome shotgun (WGS) entry which is preliminary data.</text>
</comment>
<keyword evidence="1" id="KW-1133">Transmembrane helix</keyword>
<accession>A0A7Z0BVB1</accession>
<evidence type="ECO:0000313" key="3">
    <source>
        <dbReference type="Proteomes" id="UP000522081"/>
    </source>
</evidence>
<dbReference type="Proteomes" id="UP000522081">
    <property type="component" value="Unassembled WGS sequence"/>
</dbReference>
<reference evidence="2 3" key="1">
    <citation type="submission" date="2020-07" db="EMBL/GenBank/DDBJ databases">
        <title>Genomic Encyclopedia of Type Strains, Phase IV (KMG-IV): sequencing the most valuable type-strain genomes for metagenomic binning, comparative biology and taxonomic classification.</title>
        <authorList>
            <person name="Goeker M."/>
        </authorList>
    </citation>
    <scope>NUCLEOTIDE SEQUENCE [LARGE SCALE GENOMIC DNA]</scope>
    <source>
        <strain evidence="2 3">DSM 29043</strain>
    </source>
</reference>
<feature type="transmembrane region" description="Helical" evidence="1">
    <location>
        <begin position="59"/>
        <end position="83"/>
    </location>
</feature>
<evidence type="ECO:0000256" key="1">
    <source>
        <dbReference type="SAM" id="Phobius"/>
    </source>
</evidence>
<feature type="transmembrane region" description="Helical" evidence="1">
    <location>
        <begin position="28"/>
        <end position="47"/>
    </location>
</feature>
<evidence type="ECO:0000313" key="2">
    <source>
        <dbReference type="EMBL" id="NYH95047.1"/>
    </source>
</evidence>
<keyword evidence="1" id="KW-0812">Transmembrane</keyword>
<keyword evidence="1" id="KW-0472">Membrane</keyword>
<keyword evidence="3" id="KW-1185">Reference proteome</keyword>
<sequence>MVQEKAMPTFAKYLGLLLNRASQKSVLLTDRLTIMIVPFTTLALWMTGAKMTDSIQETVFVGVAITVLVVVLLRLAAASYFVWKDDQGVKSELRTQLDEPERMGFIAMQEFTRERRKDLSDSLGRLAAIATQTPTMREGMGVNNLYKAFADVDALISQLSYDIPVRISAIRLRNLCAEMLSGTRHEDELFWRQRKITFRIIHKEDLVNDIFSLLELEILLEDMGVKPLTESPARESPIEEVKGALRSLGDTYYDPQVQKQLRETLASIKARDALR</sequence>
<dbReference type="AlphaFoldDB" id="A0A7Z0BVB1"/>